<keyword evidence="2" id="KW-1185">Reference proteome</keyword>
<name>A0A9P6NWA7_9BASI</name>
<dbReference type="Proteomes" id="UP000886653">
    <property type="component" value="Unassembled WGS sequence"/>
</dbReference>
<sequence length="111" mass="12444">MYRAFGYMKPMSSGEIAPIYRMDRMLTTDKAEQATLLFKGTSITHIPADLSDPVPNPPQEDDCMLPPITQEEIENVIQRLPKKKVKGVNTVPNELLQLAIDHILEPLGTLL</sequence>
<gene>
    <name evidence="1" type="ORF">CROQUDRAFT_678066</name>
</gene>
<feature type="non-terminal residue" evidence="1">
    <location>
        <position position="111"/>
    </location>
</feature>
<accession>A0A9P6NWA7</accession>
<evidence type="ECO:0000313" key="1">
    <source>
        <dbReference type="EMBL" id="KAG0150605.1"/>
    </source>
</evidence>
<organism evidence="1 2">
    <name type="scientific">Cronartium quercuum f. sp. fusiforme G11</name>
    <dbReference type="NCBI Taxonomy" id="708437"/>
    <lineage>
        <taxon>Eukaryota</taxon>
        <taxon>Fungi</taxon>
        <taxon>Dikarya</taxon>
        <taxon>Basidiomycota</taxon>
        <taxon>Pucciniomycotina</taxon>
        <taxon>Pucciniomycetes</taxon>
        <taxon>Pucciniales</taxon>
        <taxon>Coleosporiaceae</taxon>
        <taxon>Cronartium</taxon>
    </lineage>
</organism>
<protein>
    <submittedName>
        <fullName evidence="1">Uncharacterized protein</fullName>
    </submittedName>
</protein>
<evidence type="ECO:0000313" key="2">
    <source>
        <dbReference type="Proteomes" id="UP000886653"/>
    </source>
</evidence>
<comment type="caution">
    <text evidence="1">The sequence shown here is derived from an EMBL/GenBank/DDBJ whole genome shotgun (WGS) entry which is preliminary data.</text>
</comment>
<proteinExistence type="predicted"/>
<dbReference type="AlphaFoldDB" id="A0A9P6NWA7"/>
<dbReference type="EMBL" id="MU167218">
    <property type="protein sequence ID" value="KAG0150605.1"/>
    <property type="molecule type" value="Genomic_DNA"/>
</dbReference>
<reference evidence="1" key="1">
    <citation type="submission" date="2013-11" db="EMBL/GenBank/DDBJ databases">
        <title>Genome sequence of the fusiform rust pathogen reveals effectors for host alternation and coevolution with pine.</title>
        <authorList>
            <consortium name="DOE Joint Genome Institute"/>
            <person name="Smith K."/>
            <person name="Pendleton A."/>
            <person name="Kubisiak T."/>
            <person name="Anderson C."/>
            <person name="Salamov A."/>
            <person name="Aerts A."/>
            <person name="Riley R."/>
            <person name="Clum A."/>
            <person name="Lindquist E."/>
            <person name="Ence D."/>
            <person name="Campbell M."/>
            <person name="Kronenberg Z."/>
            <person name="Feau N."/>
            <person name="Dhillon B."/>
            <person name="Hamelin R."/>
            <person name="Burleigh J."/>
            <person name="Smith J."/>
            <person name="Yandell M."/>
            <person name="Nelson C."/>
            <person name="Grigoriev I."/>
            <person name="Davis J."/>
        </authorList>
    </citation>
    <scope>NUCLEOTIDE SEQUENCE</scope>
    <source>
        <strain evidence="1">G11</strain>
    </source>
</reference>